<evidence type="ECO:0000256" key="1">
    <source>
        <dbReference type="ARBA" id="ARBA00004123"/>
    </source>
</evidence>
<dbReference type="InterPro" id="IPR041994">
    <property type="entry name" value="GPKOW_KOW2"/>
</dbReference>
<keyword evidence="3" id="KW-0677">Repeat</keyword>
<comment type="caution">
    <text evidence="7">The sequence shown here is derived from an EMBL/GenBank/DDBJ whole genome shotgun (WGS) entry which is preliminary data.</text>
</comment>
<dbReference type="InterPro" id="IPR045166">
    <property type="entry name" value="Spp2-like"/>
</dbReference>
<sequence length="496" mass="55566">MKLSFSLPSKSKPKVTAAAAVDDGTSKEFVTEFDPSKTQADSTPKHVIPPIENTWRPHKKMKNLDLPLQSGNTGSGLEFEPEVPLTDSEENITYGLKLRQKAKDDEEEEDRNLAPIEQLMMQSLRKDLESLADDPTLEDFESVPVEGFGAALMAGYGWKPGKGIGKNAKDDVQIKEYKRWTAKEGLGFDLDKSKLVVDKVKESVKLDVNGGDLFFVGKEVRIVAGRDMGLKGKIVEKLGNDLFALKLSGSEDEVRVGLSDVADLGSREEERCLKELKVKEKDKKASKRSRGTERVSRNEVRVSEKHDRGERRVKKPSWLRSHIKVRIVSKGFKSGRLYLKKGKVVDVVGPTTCDIMMDETQELVQGVDQELLETALPRRGGPVLILLGKHKGVYGNLVEKDLDKETGVVRDLDNHKMLDVRLEQVAEYMGDMDDMRCSLQIYEEPRWSYAFVEFTDKIDIGFSVCLPVIALTVLSVRALCKSTYMAWNWSGLAILC</sequence>
<comment type="similarity">
    <text evidence="2">Belongs to the MOS2 family.</text>
</comment>
<dbReference type="InterPro" id="IPR000467">
    <property type="entry name" value="G_patch_dom"/>
</dbReference>
<dbReference type="InterPro" id="IPR005824">
    <property type="entry name" value="KOW"/>
</dbReference>
<keyword evidence="4" id="KW-0539">Nucleus</keyword>
<dbReference type="InterPro" id="IPR026822">
    <property type="entry name" value="Spp2/MOS2_G-patch"/>
</dbReference>
<evidence type="ECO:0000256" key="3">
    <source>
        <dbReference type="ARBA" id="ARBA00022737"/>
    </source>
</evidence>
<evidence type="ECO:0000256" key="2">
    <source>
        <dbReference type="ARBA" id="ARBA00010966"/>
    </source>
</evidence>
<evidence type="ECO:0000256" key="5">
    <source>
        <dbReference type="SAM" id="MobiDB-lite"/>
    </source>
</evidence>
<feature type="compositionally biased region" description="Basic and acidic residues" evidence="5">
    <location>
        <begin position="290"/>
        <end position="310"/>
    </location>
</feature>
<feature type="region of interest" description="Disordered" evidence="5">
    <location>
        <begin position="283"/>
        <end position="313"/>
    </location>
</feature>
<comment type="subcellular location">
    <subcellularLocation>
        <location evidence="1">Nucleus</location>
    </subcellularLocation>
</comment>
<evidence type="ECO:0000259" key="6">
    <source>
        <dbReference type="PROSITE" id="PS50174"/>
    </source>
</evidence>
<evidence type="ECO:0000313" key="8">
    <source>
        <dbReference type="Proteomes" id="UP000823674"/>
    </source>
</evidence>
<dbReference type="Pfam" id="PF25088">
    <property type="entry name" value="GPKOW_C"/>
    <property type="match status" value="1"/>
</dbReference>
<dbReference type="Pfam" id="PF00467">
    <property type="entry name" value="KOW"/>
    <property type="match status" value="1"/>
</dbReference>
<accession>A0ABQ7MG40</accession>
<dbReference type="Pfam" id="PF12656">
    <property type="entry name" value="G-patch_2"/>
    <property type="match status" value="1"/>
</dbReference>
<feature type="domain" description="G-patch" evidence="6">
    <location>
        <begin position="145"/>
        <end position="191"/>
    </location>
</feature>
<dbReference type="SMART" id="SM00443">
    <property type="entry name" value="G_patch"/>
    <property type="match status" value="1"/>
</dbReference>
<dbReference type="PANTHER" id="PTHR15818:SF2">
    <property type="entry name" value="G-PATCH DOMAIN AND KOW MOTIFS-CONTAINING PROTEIN"/>
    <property type="match status" value="1"/>
</dbReference>
<evidence type="ECO:0000313" key="7">
    <source>
        <dbReference type="EMBL" id="KAG5397714.1"/>
    </source>
</evidence>
<feature type="region of interest" description="Disordered" evidence="5">
    <location>
        <begin position="33"/>
        <end position="86"/>
    </location>
</feature>
<dbReference type="PROSITE" id="PS50174">
    <property type="entry name" value="G_PATCH"/>
    <property type="match status" value="1"/>
</dbReference>
<keyword evidence="8" id="KW-1185">Reference proteome</keyword>
<dbReference type="Gene3D" id="2.30.30.140">
    <property type="match status" value="1"/>
</dbReference>
<evidence type="ECO:0000256" key="4">
    <source>
        <dbReference type="ARBA" id="ARBA00023242"/>
    </source>
</evidence>
<organism evidence="7 8">
    <name type="scientific">Brassica rapa subsp. trilocularis</name>
    <dbReference type="NCBI Taxonomy" id="1813537"/>
    <lineage>
        <taxon>Eukaryota</taxon>
        <taxon>Viridiplantae</taxon>
        <taxon>Streptophyta</taxon>
        <taxon>Embryophyta</taxon>
        <taxon>Tracheophyta</taxon>
        <taxon>Spermatophyta</taxon>
        <taxon>Magnoliopsida</taxon>
        <taxon>eudicotyledons</taxon>
        <taxon>Gunneridae</taxon>
        <taxon>Pentapetalae</taxon>
        <taxon>rosids</taxon>
        <taxon>malvids</taxon>
        <taxon>Brassicales</taxon>
        <taxon>Brassicaceae</taxon>
        <taxon>Brassiceae</taxon>
        <taxon>Brassica</taxon>
    </lineage>
</organism>
<protein>
    <recommendedName>
        <fullName evidence="6">G-patch domain-containing protein</fullName>
    </recommendedName>
</protein>
<gene>
    <name evidence="7" type="primary">A05p032390.1_BraROA</name>
    <name evidence="7" type="ORF">IGI04_019528</name>
</gene>
<dbReference type="CDD" id="cd13153">
    <property type="entry name" value="KOW_GPKOW_B"/>
    <property type="match status" value="1"/>
</dbReference>
<dbReference type="Proteomes" id="UP000823674">
    <property type="component" value="Chromosome A05"/>
</dbReference>
<dbReference type="EMBL" id="JADBGQ010000005">
    <property type="protein sequence ID" value="KAG5397714.1"/>
    <property type="molecule type" value="Genomic_DNA"/>
</dbReference>
<dbReference type="PANTHER" id="PTHR15818">
    <property type="entry name" value="G PATCH AND KOW-CONTAINING"/>
    <property type="match status" value="1"/>
</dbReference>
<dbReference type="SMART" id="SM00739">
    <property type="entry name" value="KOW"/>
    <property type="match status" value="2"/>
</dbReference>
<reference evidence="7 8" key="1">
    <citation type="submission" date="2021-03" db="EMBL/GenBank/DDBJ databases">
        <authorList>
            <person name="King G.J."/>
            <person name="Bancroft I."/>
            <person name="Baten A."/>
            <person name="Bloomfield J."/>
            <person name="Borpatragohain P."/>
            <person name="He Z."/>
            <person name="Irish N."/>
            <person name="Irwin J."/>
            <person name="Liu K."/>
            <person name="Mauleon R.P."/>
            <person name="Moore J."/>
            <person name="Morris R."/>
            <person name="Ostergaard L."/>
            <person name="Wang B."/>
            <person name="Wells R."/>
        </authorList>
    </citation>
    <scope>NUCLEOTIDE SEQUENCE [LARGE SCALE GENOMIC DNA]</scope>
    <source>
        <strain evidence="7">R-o-18</strain>
        <tissue evidence="7">Leaf</tissue>
    </source>
</reference>
<name>A0ABQ7MG40_BRACM</name>
<proteinExistence type="inferred from homology"/>